<protein>
    <recommendedName>
        <fullName evidence="2">F-box domain-containing protein</fullName>
    </recommendedName>
</protein>
<dbReference type="PANTHER" id="PTHR13318">
    <property type="entry name" value="PARTNER OF PAIRED, ISOFORM B-RELATED"/>
    <property type="match status" value="1"/>
</dbReference>
<dbReference type="EMBL" id="JAAAUQ010000026">
    <property type="protein sequence ID" value="KAF9156382.1"/>
    <property type="molecule type" value="Genomic_DNA"/>
</dbReference>
<dbReference type="InterPro" id="IPR036047">
    <property type="entry name" value="F-box-like_dom_sf"/>
</dbReference>
<feature type="compositionally biased region" description="Acidic residues" evidence="1">
    <location>
        <begin position="646"/>
        <end position="657"/>
    </location>
</feature>
<name>A0A9P5S787_9FUNG</name>
<evidence type="ECO:0000259" key="2">
    <source>
        <dbReference type="PROSITE" id="PS50181"/>
    </source>
</evidence>
<dbReference type="PROSITE" id="PS50181">
    <property type="entry name" value="FBOX"/>
    <property type="match status" value="1"/>
</dbReference>
<dbReference type="GO" id="GO:0019005">
    <property type="term" value="C:SCF ubiquitin ligase complex"/>
    <property type="evidence" value="ECO:0007669"/>
    <property type="project" value="TreeGrafter"/>
</dbReference>
<dbReference type="SUPFAM" id="SSF52047">
    <property type="entry name" value="RNI-like"/>
    <property type="match status" value="2"/>
</dbReference>
<gene>
    <name evidence="3" type="ORF">BG015_005591</name>
</gene>
<sequence length="826" mass="91634">MVLSIQHCAISLHQAPPLLARPGGPQLPTEVLDIIVAHLSRRDLLSSSKVCKAWHPSASHQLWKNIDSLPLNEDFLQLVPTHGYLTHRLDLIFHSKSKLEAAPGDLLAQVLQDTPRLHHLSIQFLEYGSDDVVPLALKAIKDYVSGQLTSLELRGMSYHIQIEDVEALFPSLRQLTRFEIDGLPNGTLVQMLSSLPLLTAIAFRGDRNTTRRARAAGREVFQNTGLVAIATLLPLLKDLTVHFNENILAVGLEHFSKFCPRLTRIDLRGCQGISSDGLASFLGAQPHLTHVSLADTLLQDNGLLILAAPARAAQLRALNIRKCRLVQAYGVGQVVRTCANLQELNFSLCSAVWMDVFTGTWACLRLLRLNFGGIHGPVPAQDGSDTYVSRVVLEGELEQMYAQLGRLHFLEDLTLLPLPFQLRLFELGRTSIENMARLEHISLVDRASALEDRDVIWLATRLPSLRTLDLDECTTRSTLLRDLTDINRALKINLLYSRDLYGVRDPNLEGTDAEYYDATDSDDSDSDSDSNSDSEGDNNHYFGYGGGGNDEDGSDDPYYSPGEEPYQPAHLDLYDSANESDYDDSANVYPSATPPSNSDEYETYDEDDDDNDGAGHGGSSFWDYRNSYYPTSDSDEPVPYYRDSQDDSEEDSEEDSLEKDSSEAIGSDDSTSSSGEVDDEGNQSELSSEAESGTEEDGDEEDSELELDVSLRAGSVDNFSDEDPSQSGGENSDESLSDDYDDSEVDSALEDEEEEEEEQYSDEQDVDEEEAYSSDYYDEDVNGGYSAYDDHEDYVDHNAEYDSYEDYDDNADPNDISGGGYSTDDY</sequence>
<dbReference type="CDD" id="cd09917">
    <property type="entry name" value="F-box_SF"/>
    <property type="match status" value="1"/>
</dbReference>
<organism evidence="3 4">
    <name type="scientific">Linnemannia schmuckeri</name>
    <dbReference type="NCBI Taxonomy" id="64567"/>
    <lineage>
        <taxon>Eukaryota</taxon>
        <taxon>Fungi</taxon>
        <taxon>Fungi incertae sedis</taxon>
        <taxon>Mucoromycota</taxon>
        <taxon>Mortierellomycotina</taxon>
        <taxon>Mortierellomycetes</taxon>
        <taxon>Mortierellales</taxon>
        <taxon>Mortierellaceae</taxon>
        <taxon>Linnemannia</taxon>
    </lineage>
</organism>
<dbReference type="InterPro" id="IPR001810">
    <property type="entry name" value="F-box_dom"/>
</dbReference>
<evidence type="ECO:0000313" key="3">
    <source>
        <dbReference type="EMBL" id="KAF9156382.1"/>
    </source>
</evidence>
<dbReference type="SMART" id="SM00256">
    <property type="entry name" value="FBOX"/>
    <property type="match status" value="1"/>
</dbReference>
<accession>A0A9P5S787</accession>
<dbReference type="Pfam" id="PF12937">
    <property type="entry name" value="F-box-like"/>
    <property type="match status" value="1"/>
</dbReference>
<feature type="compositionally biased region" description="Acidic residues" evidence="1">
    <location>
        <begin position="511"/>
        <end position="536"/>
    </location>
</feature>
<dbReference type="SUPFAM" id="SSF81383">
    <property type="entry name" value="F-box domain"/>
    <property type="match status" value="1"/>
</dbReference>
<dbReference type="GO" id="GO:0031146">
    <property type="term" value="P:SCF-dependent proteasomal ubiquitin-dependent protein catabolic process"/>
    <property type="evidence" value="ECO:0007669"/>
    <property type="project" value="TreeGrafter"/>
</dbReference>
<feature type="compositionally biased region" description="Acidic residues" evidence="1">
    <location>
        <begin position="692"/>
        <end position="707"/>
    </location>
</feature>
<feature type="compositionally biased region" description="Acidic residues" evidence="1">
    <location>
        <begin position="599"/>
        <end position="612"/>
    </location>
</feature>
<dbReference type="Proteomes" id="UP000748756">
    <property type="component" value="Unassembled WGS sequence"/>
</dbReference>
<reference evidence="3" key="1">
    <citation type="journal article" date="2020" name="Fungal Divers.">
        <title>Resolving the Mortierellaceae phylogeny through synthesis of multi-gene phylogenetics and phylogenomics.</title>
        <authorList>
            <person name="Vandepol N."/>
            <person name="Liber J."/>
            <person name="Desiro A."/>
            <person name="Na H."/>
            <person name="Kennedy M."/>
            <person name="Barry K."/>
            <person name="Grigoriev I.V."/>
            <person name="Miller A.N."/>
            <person name="O'Donnell K."/>
            <person name="Stajich J.E."/>
            <person name="Bonito G."/>
        </authorList>
    </citation>
    <scope>NUCLEOTIDE SEQUENCE</scope>
    <source>
        <strain evidence="3">NRRL 6426</strain>
    </source>
</reference>
<dbReference type="InterPro" id="IPR006553">
    <property type="entry name" value="Leu-rich_rpt_Cys-con_subtyp"/>
</dbReference>
<keyword evidence="4" id="KW-1185">Reference proteome</keyword>
<dbReference type="AlphaFoldDB" id="A0A9P5S787"/>
<feature type="compositionally biased region" description="Gly residues" evidence="1">
    <location>
        <begin position="817"/>
        <end position="826"/>
    </location>
</feature>
<dbReference type="OrthoDB" id="550575at2759"/>
<comment type="caution">
    <text evidence="3">The sequence shown here is derived from an EMBL/GenBank/DDBJ whole genome shotgun (WGS) entry which is preliminary data.</text>
</comment>
<dbReference type="SMART" id="SM00367">
    <property type="entry name" value="LRR_CC"/>
    <property type="match status" value="2"/>
</dbReference>
<proteinExistence type="predicted"/>
<feature type="compositionally biased region" description="Acidic residues" evidence="1">
    <location>
        <begin position="802"/>
        <end position="812"/>
    </location>
</feature>
<dbReference type="InterPro" id="IPR032675">
    <property type="entry name" value="LRR_dom_sf"/>
</dbReference>
<feature type="region of interest" description="Disordered" evidence="1">
    <location>
        <begin position="507"/>
        <end position="826"/>
    </location>
</feature>
<feature type="compositionally biased region" description="Acidic residues" evidence="1">
    <location>
        <begin position="731"/>
        <end position="781"/>
    </location>
</feature>
<feature type="domain" description="F-box" evidence="2">
    <location>
        <begin position="26"/>
        <end position="66"/>
    </location>
</feature>
<dbReference type="Gene3D" id="1.20.1280.50">
    <property type="match status" value="1"/>
</dbReference>
<evidence type="ECO:0000256" key="1">
    <source>
        <dbReference type="SAM" id="MobiDB-lite"/>
    </source>
</evidence>
<dbReference type="Gene3D" id="3.80.10.10">
    <property type="entry name" value="Ribonuclease Inhibitor"/>
    <property type="match status" value="1"/>
</dbReference>
<evidence type="ECO:0000313" key="4">
    <source>
        <dbReference type="Proteomes" id="UP000748756"/>
    </source>
</evidence>